<keyword evidence="8" id="KW-1185">Reference proteome</keyword>
<evidence type="ECO:0000256" key="1">
    <source>
        <dbReference type="ARBA" id="ARBA00022618"/>
    </source>
</evidence>
<comment type="function">
    <text evidence="4 5">Cell division protein that is part of the divisome complex and is recruited early to the Z-ring. Probably stimulates Z-ring formation, perhaps through the cross-linking of FtsZ protofilaments. Its function overlaps with FtsA.</text>
</comment>
<dbReference type="GO" id="GO:0043093">
    <property type="term" value="P:FtsZ-dependent cytokinesis"/>
    <property type="evidence" value="ECO:0007669"/>
    <property type="project" value="UniProtKB-UniRule"/>
</dbReference>
<evidence type="ECO:0000313" key="7">
    <source>
        <dbReference type="EMBL" id="SDS53172.1"/>
    </source>
</evidence>
<dbReference type="RefSeq" id="WP_092667322.1">
    <property type="nucleotide sequence ID" value="NZ_LT629734.1"/>
</dbReference>
<keyword evidence="1 5" id="KW-0132">Cell division</keyword>
<evidence type="ECO:0000256" key="2">
    <source>
        <dbReference type="ARBA" id="ARBA00023210"/>
    </source>
</evidence>
<evidence type="ECO:0000256" key="5">
    <source>
        <dbReference type="HAMAP-Rule" id="MF_01197"/>
    </source>
</evidence>
<dbReference type="GO" id="GO:0000917">
    <property type="term" value="P:division septum assembly"/>
    <property type="evidence" value="ECO:0007669"/>
    <property type="project" value="UniProtKB-KW"/>
</dbReference>
<dbReference type="AlphaFoldDB" id="A0A1H1SYV5"/>
<reference evidence="8" key="1">
    <citation type="submission" date="2016-10" db="EMBL/GenBank/DDBJ databases">
        <authorList>
            <person name="Varghese N."/>
            <person name="Submissions S."/>
        </authorList>
    </citation>
    <scope>NUCLEOTIDE SEQUENCE [LARGE SCALE GENOMIC DNA]</scope>
    <source>
        <strain evidence="8">DSM 22965</strain>
    </source>
</reference>
<dbReference type="STRING" id="684552.SAMN04489719_2532"/>
<dbReference type="InterPro" id="IPR007561">
    <property type="entry name" value="Cell_div_SepF/SepF-rel"/>
</dbReference>
<sequence>MSNALKKAAIYFGFAEEDELTQEVRPVERTEEHERAPQQHQQQPRERAEEPRRAPVTKLRAAQKVSDMSEILTVHPRQYKDAKPIAQAFRDGTPVIINLSQMTDGDARRLIDFSAGLTQGLEGRIERVTTKVYLLTPEHIAVSGGRGVEEDPDAAVFAH</sequence>
<gene>
    <name evidence="5" type="primary">sepF</name>
    <name evidence="7" type="ORF">SAMN04489719_2532</name>
</gene>
<keyword evidence="3 5" id="KW-0131">Cell cycle</keyword>
<dbReference type="Pfam" id="PF04472">
    <property type="entry name" value="SepF"/>
    <property type="match status" value="1"/>
</dbReference>
<accession>A0A1H1SYV5</accession>
<evidence type="ECO:0000313" key="8">
    <source>
        <dbReference type="Proteomes" id="UP000199649"/>
    </source>
</evidence>
<keyword evidence="5" id="KW-0963">Cytoplasm</keyword>
<feature type="region of interest" description="Disordered" evidence="6">
    <location>
        <begin position="20"/>
        <end position="61"/>
    </location>
</feature>
<proteinExistence type="inferred from homology"/>
<name>A0A1H1SYV5_9MICO</name>
<dbReference type="Proteomes" id="UP000199649">
    <property type="component" value="Chromosome I"/>
</dbReference>
<comment type="subcellular location">
    <subcellularLocation>
        <location evidence="5">Cytoplasm</location>
    </subcellularLocation>
    <text evidence="5">Localizes to the division site, in a FtsZ-dependent manner.</text>
</comment>
<evidence type="ECO:0000256" key="4">
    <source>
        <dbReference type="ARBA" id="ARBA00044936"/>
    </source>
</evidence>
<protein>
    <recommendedName>
        <fullName evidence="5">Cell division protein SepF</fullName>
    </recommendedName>
</protein>
<organism evidence="7 8">
    <name type="scientific">Agrococcus carbonis</name>
    <dbReference type="NCBI Taxonomy" id="684552"/>
    <lineage>
        <taxon>Bacteria</taxon>
        <taxon>Bacillati</taxon>
        <taxon>Actinomycetota</taxon>
        <taxon>Actinomycetes</taxon>
        <taxon>Micrococcales</taxon>
        <taxon>Microbacteriaceae</taxon>
        <taxon>Agrococcus</taxon>
    </lineage>
</organism>
<comment type="subunit">
    <text evidence="5">Homodimer. Interacts with FtsZ.</text>
</comment>
<evidence type="ECO:0000256" key="6">
    <source>
        <dbReference type="SAM" id="MobiDB-lite"/>
    </source>
</evidence>
<dbReference type="GO" id="GO:0005737">
    <property type="term" value="C:cytoplasm"/>
    <property type="evidence" value="ECO:0007669"/>
    <property type="project" value="UniProtKB-SubCell"/>
</dbReference>
<comment type="similarity">
    <text evidence="5">Belongs to the SepF family.</text>
</comment>
<evidence type="ECO:0000256" key="3">
    <source>
        <dbReference type="ARBA" id="ARBA00023306"/>
    </source>
</evidence>
<dbReference type="Gene3D" id="3.30.110.150">
    <property type="entry name" value="SepF-like protein"/>
    <property type="match status" value="1"/>
</dbReference>
<dbReference type="InterPro" id="IPR023052">
    <property type="entry name" value="Cell_div_SepF"/>
</dbReference>
<feature type="compositionally biased region" description="Basic and acidic residues" evidence="6">
    <location>
        <begin position="25"/>
        <end position="53"/>
    </location>
</feature>
<dbReference type="EMBL" id="LT629734">
    <property type="protein sequence ID" value="SDS53172.1"/>
    <property type="molecule type" value="Genomic_DNA"/>
</dbReference>
<dbReference type="OrthoDB" id="3731101at2"/>
<dbReference type="PANTHER" id="PTHR35798">
    <property type="entry name" value="CELL DIVISION PROTEIN SEPF"/>
    <property type="match status" value="1"/>
</dbReference>
<dbReference type="InterPro" id="IPR038594">
    <property type="entry name" value="SepF-like_sf"/>
</dbReference>
<dbReference type="PANTHER" id="PTHR35798:SF1">
    <property type="entry name" value="CELL DIVISION PROTEIN SEPF"/>
    <property type="match status" value="1"/>
</dbReference>
<keyword evidence="2 5" id="KW-0717">Septation</keyword>
<dbReference type="HAMAP" id="MF_01197">
    <property type="entry name" value="SepF"/>
    <property type="match status" value="1"/>
</dbReference>